<evidence type="ECO:0000313" key="10">
    <source>
        <dbReference type="EMBL" id="APZ42839.1"/>
    </source>
</evidence>
<feature type="domain" description="Heme-copper oxidase subunit III family profile" evidence="9">
    <location>
        <begin position="1"/>
        <end position="208"/>
    </location>
</feature>
<gene>
    <name evidence="10" type="ORF">BW247_06815</name>
</gene>
<dbReference type="OrthoDB" id="9810850at2"/>
<feature type="transmembrane region" description="Helical" evidence="8">
    <location>
        <begin position="144"/>
        <end position="167"/>
    </location>
</feature>
<dbReference type="PROSITE" id="PS50253">
    <property type="entry name" value="COX3"/>
    <property type="match status" value="1"/>
</dbReference>
<dbReference type="GO" id="GO:0019646">
    <property type="term" value="P:aerobic electron transport chain"/>
    <property type="evidence" value="ECO:0007669"/>
    <property type="project" value="InterPro"/>
</dbReference>
<dbReference type="Gene3D" id="1.20.120.80">
    <property type="entry name" value="Cytochrome c oxidase, subunit III, four-helix bundle"/>
    <property type="match status" value="1"/>
</dbReference>
<keyword evidence="5 8" id="KW-1133">Transmembrane helix</keyword>
<dbReference type="InterPro" id="IPR000298">
    <property type="entry name" value="Cyt_c_oxidase-like_su3"/>
</dbReference>
<feature type="transmembrane region" description="Helical" evidence="8">
    <location>
        <begin position="75"/>
        <end position="95"/>
    </location>
</feature>
<protein>
    <submittedName>
        <fullName evidence="10">Cytochrome O ubiquinol oxidase</fullName>
    </submittedName>
</protein>
<feature type="transmembrane region" description="Helical" evidence="8">
    <location>
        <begin position="34"/>
        <end position="55"/>
    </location>
</feature>
<organism evidence="10 11">
    <name type="scientific">Acidihalobacter ferrooxydans</name>
    <dbReference type="NCBI Taxonomy" id="1765967"/>
    <lineage>
        <taxon>Bacteria</taxon>
        <taxon>Pseudomonadati</taxon>
        <taxon>Pseudomonadota</taxon>
        <taxon>Gammaproteobacteria</taxon>
        <taxon>Chromatiales</taxon>
        <taxon>Ectothiorhodospiraceae</taxon>
        <taxon>Acidihalobacter</taxon>
    </lineage>
</organism>
<evidence type="ECO:0000256" key="2">
    <source>
        <dbReference type="ARBA" id="ARBA00010581"/>
    </source>
</evidence>
<comment type="subcellular location">
    <subcellularLocation>
        <location evidence="1 7">Cell membrane</location>
        <topology evidence="1 7">Multi-pass membrane protein</topology>
    </subcellularLocation>
</comment>
<dbReference type="SUPFAM" id="SSF81452">
    <property type="entry name" value="Cytochrome c oxidase subunit III-like"/>
    <property type="match status" value="1"/>
</dbReference>
<proteinExistence type="inferred from homology"/>
<evidence type="ECO:0000256" key="6">
    <source>
        <dbReference type="ARBA" id="ARBA00023136"/>
    </source>
</evidence>
<dbReference type="RefSeq" id="WP_076836487.1">
    <property type="nucleotide sequence ID" value="NZ_CP019434.1"/>
</dbReference>
<dbReference type="GO" id="GO:0004129">
    <property type="term" value="F:cytochrome-c oxidase activity"/>
    <property type="evidence" value="ECO:0007669"/>
    <property type="project" value="InterPro"/>
</dbReference>
<dbReference type="STRING" id="1765967.BW247_06815"/>
<evidence type="ECO:0000259" key="9">
    <source>
        <dbReference type="PROSITE" id="PS50253"/>
    </source>
</evidence>
<keyword evidence="11" id="KW-1185">Reference proteome</keyword>
<evidence type="ECO:0000256" key="8">
    <source>
        <dbReference type="SAM" id="Phobius"/>
    </source>
</evidence>
<dbReference type="InterPro" id="IPR035973">
    <property type="entry name" value="Cyt_c_oxidase_su3-like_sf"/>
</dbReference>
<feature type="transmembrane region" description="Helical" evidence="8">
    <location>
        <begin position="102"/>
        <end position="120"/>
    </location>
</feature>
<reference evidence="10 11" key="1">
    <citation type="submission" date="2017-01" db="EMBL/GenBank/DDBJ databases">
        <title>Draft sequence of Acidihalobacter ferrooxidans strain DSM 14175 (strain V8).</title>
        <authorList>
            <person name="Khaleque H.N."/>
            <person name="Ramsay J.P."/>
            <person name="Murphy R.J.T."/>
            <person name="Kaksonen A.H."/>
            <person name="Boxall N.J."/>
            <person name="Watkin E.L.J."/>
        </authorList>
    </citation>
    <scope>NUCLEOTIDE SEQUENCE [LARGE SCALE GENOMIC DNA]</scope>
    <source>
        <strain evidence="10 11">V8</strain>
    </source>
</reference>
<evidence type="ECO:0000256" key="4">
    <source>
        <dbReference type="ARBA" id="ARBA00022692"/>
    </source>
</evidence>
<comment type="similarity">
    <text evidence="2 7">Belongs to the cytochrome c oxidase subunit 3 family.</text>
</comment>
<dbReference type="PANTHER" id="PTHR11403:SF2">
    <property type="entry name" value="CYTOCHROME BO(3) UBIQUINOL OXIDASE SUBUNIT 3"/>
    <property type="match status" value="1"/>
</dbReference>
<dbReference type="Pfam" id="PF00510">
    <property type="entry name" value="COX3"/>
    <property type="match status" value="1"/>
</dbReference>
<dbReference type="EMBL" id="CP019434">
    <property type="protein sequence ID" value="APZ42839.1"/>
    <property type="molecule type" value="Genomic_DNA"/>
</dbReference>
<evidence type="ECO:0000256" key="5">
    <source>
        <dbReference type="ARBA" id="ARBA00022989"/>
    </source>
</evidence>
<feature type="transmembrane region" description="Helical" evidence="8">
    <location>
        <begin position="187"/>
        <end position="207"/>
    </location>
</feature>
<evidence type="ECO:0000256" key="3">
    <source>
        <dbReference type="ARBA" id="ARBA00022475"/>
    </source>
</evidence>
<evidence type="ECO:0000313" key="11">
    <source>
        <dbReference type="Proteomes" id="UP000243807"/>
    </source>
</evidence>
<dbReference type="GO" id="GO:0005886">
    <property type="term" value="C:plasma membrane"/>
    <property type="evidence" value="ECO:0007669"/>
    <property type="project" value="UniProtKB-SubCell"/>
</dbReference>
<keyword evidence="3" id="KW-1003">Cell membrane</keyword>
<dbReference type="InterPro" id="IPR013833">
    <property type="entry name" value="Cyt_c_oxidase_su3_a-hlx"/>
</dbReference>
<keyword evidence="6 8" id="KW-0472">Membrane</keyword>
<dbReference type="KEGG" id="afy:BW247_06815"/>
<dbReference type="PANTHER" id="PTHR11403">
    <property type="entry name" value="CYTOCHROME C OXIDASE SUBUNIT III"/>
    <property type="match status" value="1"/>
</dbReference>
<keyword evidence="4 7" id="KW-0812">Transmembrane</keyword>
<accession>A0A1P8UG79</accession>
<dbReference type="AlphaFoldDB" id="A0A1P8UG79"/>
<dbReference type="InterPro" id="IPR024791">
    <property type="entry name" value="Cyt_c/ubiquinol_Oxase_su3"/>
</dbReference>
<evidence type="ECO:0000256" key="7">
    <source>
        <dbReference type="RuleBase" id="RU003376"/>
    </source>
</evidence>
<dbReference type="Proteomes" id="UP000243807">
    <property type="component" value="Chromosome"/>
</dbReference>
<sequence length="209" mass="23463">MSSHATAPVDPNNVVLWDYEDHGHDFIGTRSIGFWLYMMSDAMIFAGLFAAHGVYVHNFAGSFTANEVIHPINALWPTLFIFTSVLIYGFGMVALKKGSRSGVINALLLSFILGVGFLLMEYREFSELAAMGAVPQVSGFLSDFWVIVLTHAAHVFFGLIWMAVMIVQIMTNGFTQNNVYRLINLKLFWHFQAIIWVCVFTFVYLMGGI</sequence>
<evidence type="ECO:0000256" key="1">
    <source>
        <dbReference type="ARBA" id="ARBA00004651"/>
    </source>
</evidence>
<name>A0A1P8UG79_9GAMM</name>